<protein>
    <recommendedName>
        <fullName evidence="1">Death domain-containing protein</fullName>
    </recommendedName>
</protein>
<dbReference type="Gene3D" id="1.10.533.10">
    <property type="entry name" value="Death Domain, Fas"/>
    <property type="match status" value="1"/>
</dbReference>
<sequence>MGENPQIRMCKADTDIPRRLEAVIAAKGASTKLQCNILNLFSSQLLFLFHGIEVRRIISNVAKRIVKDWKMVVRSLGVCDDDIDCIVHDNSSSILEQAYQLSIAGTYALRLGCKCIHRVVLICYKWMIVCVCVCVCVCV</sequence>
<dbReference type="Proteomes" id="UP000694388">
    <property type="component" value="Unplaced"/>
</dbReference>
<dbReference type="GO" id="GO:0007165">
    <property type="term" value="P:signal transduction"/>
    <property type="evidence" value="ECO:0007669"/>
    <property type="project" value="InterPro"/>
</dbReference>
<organism evidence="2 3">
    <name type="scientific">Eptatretus burgeri</name>
    <name type="common">Inshore hagfish</name>
    <dbReference type="NCBI Taxonomy" id="7764"/>
    <lineage>
        <taxon>Eukaryota</taxon>
        <taxon>Metazoa</taxon>
        <taxon>Chordata</taxon>
        <taxon>Craniata</taxon>
        <taxon>Vertebrata</taxon>
        <taxon>Cyclostomata</taxon>
        <taxon>Myxini</taxon>
        <taxon>Myxiniformes</taxon>
        <taxon>Myxinidae</taxon>
        <taxon>Eptatretinae</taxon>
        <taxon>Eptatretus</taxon>
    </lineage>
</organism>
<dbReference type="Pfam" id="PF00531">
    <property type="entry name" value="Death"/>
    <property type="match status" value="1"/>
</dbReference>
<accession>A0A8C4NFW3</accession>
<feature type="domain" description="Death" evidence="1">
    <location>
        <begin position="54"/>
        <end position="101"/>
    </location>
</feature>
<keyword evidence="3" id="KW-1185">Reference proteome</keyword>
<evidence type="ECO:0000313" key="2">
    <source>
        <dbReference type="Ensembl" id="ENSEBUP00000005386.1"/>
    </source>
</evidence>
<dbReference type="InterPro" id="IPR000488">
    <property type="entry name" value="Death_dom"/>
</dbReference>
<reference evidence="2" key="1">
    <citation type="submission" date="2025-08" db="UniProtKB">
        <authorList>
            <consortium name="Ensembl"/>
        </authorList>
    </citation>
    <scope>IDENTIFICATION</scope>
</reference>
<evidence type="ECO:0000313" key="3">
    <source>
        <dbReference type="Proteomes" id="UP000694388"/>
    </source>
</evidence>
<dbReference type="InterPro" id="IPR011029">
    <property type="entry name" value="DEATH-like_dom_sf"/>
</dbReference>
<dbReference type="Ensembl" id="ENSEBUT00000005824.1">
    <property type="protein sequence ID" value="ENSEBUP00000005386.1"/>
    <property type="gene ID" value="ENSEBUG00000003664.1"/>
</dbReference>
<reference evidence="2" key="2">
    <citation type="submission" date="2025-09" db="UniProtKB">
        <authorList>
            <consortium name="Ensembl"/>
        </authorList>
    </citation>
    <scope>IDENTIFICATION</scope>
</reference>
<name>A0A8C4NFW3_EPTBU</name>
<evidence type="ECO:0000259" key="1">
    <source>
        <dbReference type="PROSITE" id="PS50017"/>
    </source>
</evidence>
<dbReference type="SUPFAM" id="SSF47986">
    <property type="entry name" value="DEATH domain"/>
    <property type="match status" value="1"/>
</dbReference>
<dbReference type="AlphaFoldDB" id="A0A8C4NFW3"/>
<dbReference type="PROSITE" id="PS50017">
    <property type="entry name" value="DEATH_DOMAIN"/>
    <property type="match status" value="1"/>
</dbReference>
<proteinExistence type="predicted"/>